<name>A0A8J3XSG7_9ACTN</name>
<dbReference type="SUPFAM" id="SSF48371">
    <property type="entry name" value="ARM repeat"/>
    <property type="match status" value="1"/>
</dbReference>
<dbReference type="AlphaFoldDB" id="A0A8J3XSG7"/>
<evidence type="ECO:0000313" key="2">
    <source>
        <dbReference type="Proteomes" id="UP000644610"/>
    </source>
</evidence>
<gene>
    <name evidence="1" type="ORF">Psi02_69200</name>
</gene>
<dbReference type="Proteomes" id="UP000644610">
    <property type="component" value="Unassembled WGS sequence"/>
</dbReference>
<accession>A0A8J3XSG7</accession>
<dbReference type="SMART" id="SM00567">
    <property type="entry name" value="EZ_HEAT"/>
    <property type="match status" value="2"/>
</dbReference>
<comment type="caution">
    <text evidence="1">The sequence shown here is derived from an EMBL/GenBank/DDBJ whole genome shotgun (WGS) entry which is preliminary data.</text>
</comment>
<sequence>MAHIWDRLSGLTRRGHSPLAHEPILSTIHDLTVKTLQGRRHSVDELVQALFGVVPHDDLAEHALDMLVDAGPRLWIDLDSALRARVHGYSDARVIQAPAVQKMTNPLAVALAACGRDGRGREEALKHPAMRVDPRLYPVLTIRTTDWVTAVQGRAERVLAGVLARADAGTLLAILPMAARLHDRRRGQHAIVLVEDALLRADDMTLAAVRACDDPRGRRLAYQVCLEADRVDQRQLVAAALHESDIVVQSRCAERLSAQAVSQRRPEVLDELLDSASARVRVEALTALIQLGRTESGPRLLDDKASMVRLTAQLAVRRAGADPAELYRQRLVARPTHGVRGLLAGLGDCGTRADAELVIPYLGHPRPRVRAEAVRTLRRLGADADLTALLEDPAPVVVRNVVSSLRASGPGVPTDLLWTLIGPGNPRHVRRGAHRLLAEHETWSRIKADLILVTDSDDVLSRQARADLDVWRARDFTSVYRGPSATLLRDLETLIAKAETAIGADFARMLRWIIRS</sequence>
<organism evidence="1 2">
    <name type="scientific">Planotetraspora silvatica</name>
    <dbReference type="NCBI Taxonomy" id="234614"/>
    <lineage>
        <taxon>Bacteria</taxon>
        <taxon>Bacillati</taxon>
        <taxon>Actinomycetota</taxon>
        <taxon>Actinomycetes</taxon>
        <taxon>Streptosporangiales</taxon>
        <taxon>Streptosporangiaceae</taxon>
        <taxon>Planotetraspora</taxon>
    </lineage>
</organism>
<dbReference type="EMBL" id="BOOQ01000052">
    <property type="protein sequence ID" value="GII50496.1"/>
    <property type="molecule type" value="Genomic_DNA"/>
</dbReference>
<evidence type="ECO:0008006" key="3">
    <source>
        <dbReference type="Google" id="ProtNLM"/>
    </source>
</evidence>
<dbReference type="Gene3D" id="1.25.10.10">
    <property type="entry name" value="Leucine-rich Repeat Variant"/>
    <property type="match status" value="1"/>
</dbReference>
<dbReference type="InterPro" id="IPR011989">
    <property type="entry name" value="ARM-like"/>
</dbReference>
<protein>
    <recommendedName>
        <fullName evidence="3">HEAT repeat domain-containing protein</fullName>
    </recommendedName>
</protein>
<dbReference type="InterPro" id="IPR004155">
    <property type="entry name" value="PBS_lyase_HEAT"/>
</dbReference>
<dbReference type="InterPro" id="IPR016024">
    <property type="entry name" value="ARM-type_fold"/>
</dbReference>
<reference evidence="1" key="1">
    <citation type="submission" date="2021-01" db="EMBL/GenBank/DDBJ databases">
        <title>Whole genome shotgun sequence of Planotetraspora silvatica NBRC 100141.</title>
        <authorList>
            <person name="Komaki H."/>
            <person name="Tamura T."/>
        </authorList>
    </citation>
    <scope>NUCLEOTIDE SEQUENCE</scope>
    <source>
        <strain evidence="1">NBRC 100141</strain>
    </source>
</reference>
<evidence type="ECO:0000313" key="1">
    <source>
        <dbReference type="EMBL" id="GII50496.1"/>
    </source>
</evidence>
<dbReference type="RefSeq" id="WP_203979993.1">
    <property type="nucleotide sequence ID" value="NZ_BOOQ01000052.1"/>
</dbReference>
<keyword evidence="2" id="KW-1185">Reference proteome</keyword>
<proteinExistence type="predicted"/>